<evidence type="ECO:0000313" key="2">
    <source>
        <dbReference type="Proteomes" id="UP000006304"/>
    </source>
</evidence>
<dbReference type="HOGENOM" id="CLU_2845408_0_0_11"/>
<dbReference type="Proteomes" id="UP000006304">
    <property type="component" value="Chromosome"/>
</dbReference>
<accession>K0F1E3</accession>
<dbReference type="KEGG" id="nbr:O3I_024945"/>
<gene>
    <name evidence="1" type="ORF">O3I_024945</name>
</gene>
<sequence length="65" mass="7256">MTDLNSVIMLAMVGRWFALRDKRCCLIASMEDASAAPRETTSAMQLMVTVNMPIRTVDIGKFQAF</sequence>
<dbReference type="RefSeq" id="WP_014985795.1">
    <property type="nucleotide sequence ID" value="NC_018681.1"/>
</dbReference>
<protein>
    <submittedName>
        <fullName evidence="1">Uncharacterized protein</fullName>
    </submittedName>
</protein>
<keyword evidence="2" id="KW-1185">Reference proteome</keyword>
<dbReference type="EMBL" id="CP003876">
    <property type="protein sequence ID" value="AFU02940.1"/>
    <property type="molecule type" value="Genomic_DNA"/>
</dbReference>
<proteinExistence type="predicted"/>
<dbReference type="AlphaFoldDB" id="K0F1E3"/>
<organism evidence="1 2">
    <name type="scientific">Nocardia brasiliensis (strain ATCC 700358 / HUJEG-1)</name>
    <dbReference type="NCBI Taxonomy" id="1133849"/>
    <lineage>
        <taxon>Bacteria</taxon>
        <taxon>Bacillati</taxon>
        <taxon>Actinomycetota</taxon>
        <taxon>Actinomycetes</taxon>
        <taxon>Mycobacteriales</taxon>
        <taxon>Nocardiaceae</taxon>
        <taxon>Nocardia</taxon>
    </lineage>
</organism>
<evidence type="ECO:0000313" key="1">
    <source>
        <dbReference type="EMBL" id="AFU02940.1"/>
    </source>
</evidence>
<name>K0F1E3_NOCB7</name>
<reference evidence="1 2" key="1">
    <citation type="journal article" date="2012" name="J. Bacteriol.">
        <title>Complete genome sequence of Nocardia brasiliensis HUJEG-1.</title>
        <authorList>
            <person name="Vera-Cabrera L."/>
            <person name="Ortiz-Lopez R."/>
            <person name="Elizondo-Gonzalez R."/>
            <person name="Perez-Maya A.A."/>
            <person name="Ocampo-Candiani J."/>
        </authorList>
    </citation>
    <scope>NUCLEOTIDE SEQUENCE [LARGE SCALE GENOMIC DNA]</scope>
    <source>
        <strain evidence="2">ATCC 700358</strain>
    </source>
</reference>